<dbReference type="Proteomes" id="UP000279859">
    <property type="component" value="Unassembled WGS sequence"/>
</dbReference>
<sequence length="418" mass="43240">MAALLLITIAGIPSPALATEYPSWSDVEKARADEATKQAQISQLTTMISTLTAEVEAAKTVQARRSSEYEAAQGAFDEANYRAEQLQAQADETNQTSERSKRQAGRLASSLSRVGGVNLSATLLLNSDQADELLYRLGAMSKLAERSSIIYKKAENDKNAAASLTAQARVASSILAGLSAKAEATLNEAIAANNALQIKLDEQQDNAVTLAAQLEVLQEDRQATEADFNKGEEARRAAEAAAAEAAAAKAAEAAAAKAAAAAESAATQGGSGEAEADSGQLSSQGWTLPAHGWISDRYGPRPGKPVPGVSDFHSGTDIAAGCGQPVSAATSGTVVYAGWLGTYGNWVLIEHGDGVQTGYAHNSTILVEEGEHVSAGETIALVGTTGASSGCHSHFEVRVNGARIDPQPFMSARGVTLG</sequence>
<dbReference type="Gene3D" id="6.10.250.3150">
    <property type="match status" value="1"/>
</dbReference>
<dbReference type="InterPro" id="IPR016047">
    <property type="entry name" value="M23ase_b-sheet_dom"/>
</dbReference>
<dbReference type="OrthoDB" id="1099523at2"/>
<evidence type="ECO:0000313" key="6">
    <source>
        <dbReference type="Proteomes" id="UP000279859"/>
    </source>
</evidence>
<dbReference type="RefSeq" id="WP_123046136.1">
    <property type="nucleotide sequence ID" value="NZ_RDSR01000016.1"/>
</dbReference>
<evidence type="ECO:0000256" key="3">
    <source>
        <dbReference type="SAM" id="SignalP"/>
    </source>
</evidence>
<name>A0A3M8L1C6_9MICO</name>
<dbReference type="PANTHER" id="PTHR21666:SF270">
    <property type="entry name" value="MUREIN HYDROLASE ACTIVATOR ENVC"/>
    <property type="match status" value="1"/>
</dbReference>
<dbReference type="GO" id="GO:0004222">
    <property type="term" value="F:metalloendopeptidase activity"/>
    <property type="evidence" value="ECO:0007669"/>
    <property type="project" value="TreeGrafter"/>
</dbReference>
<gene>
    <name evidence="5" type="ORF">EEJ31_09860</name>
</gene>
<evidence type="ECO:0000256" key="2">
    <source>
        <dbReference type="SAM" id="MobiDB-lite"/>
    </source>
</evidence>
<feature type="region of interest" description="Disordered" evidence="2">
    <location>
        <begin position="88"/>
        <end position="107"/>
    </location>
</feature>
<evidence type="ECO:0000256" key="1">
    <source>
        <dbReference type="SAM" id="Coils"/>
    </source>
</evidence>
<accession>A0A3M8L1C6</accession>
<dbReference type="Gene3D" id="2.70.70.10">
    <property type="entry name" value="Glucose Permease (Domain IIA)"/>
    <property type="match status" value="1"/>
</dbReference>
<keyword evidence="1" id="KW-0175">Coiled coil</keyword>
<dbReference type="InterPro" id="IPR050570">
    <property type="entry name" value="Cell_wall_metabolism_enzyme"/>
</dbReference>
<dbReference type="Pfam" id="PF01551">
    <property type="entry name" value="Peptidase_M23"/>
    <property type="match status" value="1"/>
</dbReference>
<dbReference type="AlphaFoldDB" id="A0A3M8L1C6"/>
<organism evidence="5 6">
    <name type="scientific">Cryobacterium tepidiphilum</name>
    <dbReference type="NCBI Taxonomy" id="2486026"/>
    <lineage>
        <taxon>Bacteria</taxon>
        <taxon>Bacillati</taxon>
        <taxon>Actinomycetota</taxon>
        <taxon>Actinomycetes</taxon>
        <taxon>Micrococcales</taxon>
        <taxon>Microbacteriaceae</taxon>
        <taxon>Cryobacterium</taxon>
    </lineage>
</organism>
<dbReference type="SUPFAM" id="SSF51261">
    <property type="entry name" value="Duplicated hybrid motif"/>
    <property type="match status" value="1"/>
</dbReference>
<protein>
    <submittedName>
        <fullName evidence="5">Cell wall-binding protein</fullName>
    </submittedName>
</protein>
<comment type="caution">
    <text evidence="5">The sequence shown here is derived from an EMBL/GenBank/DDBJ whole genome shotgun (WGS) entry which is preliminary data.</text>
</comment>
<proteinExistence type="predicted"/>
<reference evidence="5 6" key="1">
    <citation type="submission" date="2018-11" db="EMBL/GenBank/DDBJ databases">
        <title>Cryobacterium sp. nov., isolated from rhizosphere soil of lettuce.</title>
        <authorList>
            <person name="Wang Y."/>
        </authorList>
    </citation>
    <scope>NUCLEOTIDE SEQUENCE [LARGE SCALE GENOMIC DNA]</scope>
    <source>
        <strain evidence="5 6">NEAU-85</strain>
    </source>
</reference>
<feature type="chain" id="PRO_5018097818" evidence="3">
    <location>
        <begin position="19"/>
        <end position="418"/>
    </location>
</feature>
<feature type="domain" description="M23ase beta-sheet core" evidence="4">
    <location>
        <begin position="312"/>
        <end position="406"/>
    </location>
</feature>
<keyword evidence="3" id="KW-0732">Signal</keyword>
<dbReference type="EMBL" id="RDSR01000016">
    <property type="protein sequence ID" value="RNE59340.1"/>
    <property type="molecule type" value="Genomic_DNA"/>
</dbReference>
<dbReference type="CDD" id="cd12797">
    <property type="entry name" value="M23_peptidase"/>
    <property type="match status" value="1"/>
</dbReference>
<feature type="compositionally biased region" description="Polar residues" evidence="2">
    <location>
        <begin position="88"/>
        <end position="97"/>
    </location>
</feature>
<dbReference type="InterPro" id="IPR011055">
    <property type="entry name" value="Dup_hybrid_motif"/>
</dbReference>
<dbReference type="PANTHER" id="PTHR21666">
    <property type="entry name" value="PEPTIDASE-RELATED"/>
    <property type="match status" value="1"/>
</dbReference>
<evidence type="ECO:0000313" key="5">
    <source>
        <dbReference type="EMBL" id="RNE59340.1"/>
    </source>
</evidence>
<feature type="signal peptide" evidence="3">
    <location>
        <begin position="1"/>
        <end position="18"/>
    </location>
</feature>
<keyword evidence="6" id="KW-1185">Reference proteome</keyword>
<feature type="coiled-coil region" evidence="1">
    <location>
        <begin position="179"/>
        <end position="234"/>
    </location>
</feature>
<evidence type="ECO:0000259" key="4">
    <source>
        <dbReference type="Pfam" id="PF01551"/>
    </source>
</evidence>